<dbReference type="InterPro" id="IPR025333">
    <property type="entry name" value="DUF4239"/>
</dbReference>
<dbReference type="AlphaFoldDB" id="A0A542DCV2"/>
<dbReference type="EMBL" id="VFML01000001">
    <property type="protein sequence ID" value="TQJ00898.1"/>
    <property type="molecule type" value="Genomic_DNA"/>
</dbReference>
<accession>A0A542DCV2</accession>
<keyword evidence="3" id="KW-1185">Reference proteome</keyword>
<feature type="transmembrane region" description="Helical" evidence="1">
    <location>
        <begin position="7"/>
        <end position="25"/>
    </location>
</feature>
<feature type="transmembrane region" description="Helical" evidence="1">
    <location>
        <begin position="181"/>
        <end position="203"/>
    </location>
</feature>
<evidence type="ECO:0000256" key="1">
    <source>
        <dbReference type="SAM" id="Phobius"/>
    </source>
</evidence>
<sequence>MNIYLSGLLWMLGAAVVGGGTAYLVRRFGHDEGRLDNNDAAGQVFTIISGLHAVLVAFVLISLFDAVHAARDGLRHEADSVIAAVWAADSLPSSASEQVRAISASYLETVIQREWPQIRAGDEVTGPGWTQLQQLHRTINKAPIQTDDEYYATQKTEAVRQVLATYQAREERITRLVHGDVGTVVWFALVLGGVIATLLPNLFGGTKMMTHVVIVSTLAGTIALLLFAIHQLQNPFGGAARVEPEAFESALERLRQAP</sequence>
<feature type="transmembrane region" description="Helical" evidence="1">
    <location>
        <begin position="209"/>
        <end position="229"/>
    </location>
</feature>
<organism evidence="2 3">
    <name type="scientific">Amycolatopsis cihanbeyliensis</name>
    <dbReference type="NCBI Taxonomy" id="1128664"/>
    <lineage>
        <taxon>Bacteria</taxon>
        <taxon>Bacillati</taxon>
        <taxon>Actinomycetota</taxon>
        <taxon>Actinomycetes</taxon>
        <taxon>Pseudonocardiales</taxon>
        <taxon>Pseudonocardiaceae</taxon>
        <taxon>Amycolatopsis</taxon>
    </lineage>
</organism>
<keyword evidence="1" id="KW-1133">Transmembrane helix</keyword>
<dbReference type="Pfam" id="PF14023">
    <property type="entry name" value="Bestrophin-like"/>
    <property type="match status" value="1"/>
</dbReference>
<name>A0A542DCV2_AMYCI</name>
<dbReference type="OrthoDB" id="3427059at2"/>
<evidence type="ECO:0000313" key="2">
    <source>
        <dbReference type="EMBL" id="TQJ00898.1"/>
    </source>
</evidence>
<proteinExistence type="predicted"/>
<comment type="caution">
    <text evidence="2">The sequence shown here is derived from an EMBL/GenBank/DDBJ whole genome shotgun (WGS) entry which is preliminary data.</text>
</comment>
<gene>
    <name evidence="2" type="ORF">FB471_0549</name>
</gene>
<feature type="transmembrane region" description="Helical" evidence="1">
    <location>
        <begin position="45"/>
        <end position="67"/>
    </location>
</feature>
<reference evidence="2 3" key="1">
    <citation type="submission" date="2019-06" db="EMBL/GenBank/DDBJ databases">
        <title>Sequencing the genomes of 1000 actinobacteria strains.</title>
        <authorList>
            <person name="Klenk H.-P."/>
        </authorList>
    </citation>
    <scope>NUCLEOTIDE SEQUENCE [LARGE SCALE GENOMIC DNA]</scope>
    <source>
        <strain evidence="2 3">DSM 45679</strain>
    </source>
</reference>
<keyword evidence="1" id="KW-0472">Membrane</keyword>
<dbReference type="RefSeq" id="WP_141995774.1">
    <property type="nucleotide sequence ID" value="NZ_VFML01000001.1"/>
</dbReference>
<evidence type="ECO:0000313" key="3">
    <source>
        <dbReference type="Proteomes" id="UP000320876"/>
    </source>
</evidence>
<keyword evidence="1" id="KW-0812">Transmembrane</keyword>
<protein>
    <submittedName>
        <fullName evidence="2">Uncharacterized protein DUF4239</fullName>
    </submittedName>
</protein>
<dbReference type="Proteomes" id="UP000320876">
    <property type="component" value="Unassembled WGS sequence"/>
</dbReference>